<keyword evidence="4" id="KW-0520">NAD</keyword>
<evidence type="ECO:0000256" key="5">
    <source>
        <dbReference type="ARBA" id="ARBA00023295"/>
    </source>
</evidence>
<dbReference type="Pfam" id="PF01408">
    <property type="entry name" value="GFO_IDH_MocA"/>
    <property type="match status" value="1"/>
</dbReference>
<dbReference type="InterPro" id="IPR049303">
    <property type="entry name" value="Glyco_hydro_109_C"/>
</dbReference>
<evidence type="ECO:0000256" key="4">
    <source>
        <dbReference type="ARBA" id="ARBA00023027"/>
    </source>
</evidence>
<dbReference type="Gene3D" id="3.40.50.720">
    <property type="entry name" value="NAD(P)-binding Rossmann-like Domain"/>
    <property type="match status" value="1"/>
</dbReference>
<evidence type="ECO:0000313" key="8">
    <source>
        <dbReference type="EMBL" id="MFB9750214.1"/>
    </source>
</evidence>
<dbReference type="SUPFAM" id="SSF55347">
    <property type="entry name" value="Glyceraldehyde-3-phosphate dehydrogenase-like, C-terminal domain"/>
    <property type="match status" value="1"/>
</dbReference>
<feature type="domain" description="Gfo/Idh/MocA-like oxidoreductase N-terminal" evidence="6">
    <location>
        <begin position="23"/>
        <end position="117"/>
    </location>
</feature>
<reference evidence="8 9" key="1">
    <citation type="submission" date="2024-09" db="EMBL/GenBank/DDBJ databases">
        <authorList>
            <person name="Sun Q."/>
            <person name="Mori K."/>
        </authorList>
    </citation>
    <scope>NUCLEOTIDE SEQUENCE [LARGE SCALE GENOMIC DNA]</scope>
    <source>
        <strain evidence="8 9">JCM 12520</strain>
    </source>
</reference>
<dbReference type="PANTHER" id="PTHR43818">
    <property type="entry name" value="BCDNA.GH03377"/>
    <property type="match status" value="1"/>
</dbReference>
<evidence type="ECO:0000256" key="3">
    <source>
        <dbReference type="ARBA" id="ARBA00022801"/>
    </source>
</evidence>
<dbReference type="InterPro" id="IPR050463">
    <property type="entry name" value="Gfo/Idh/MocA_oxidrdct_glycsds"/>
</dbReference>
<comment type="caution">
    <text evidence="8">The sequence shown here is derived from an EMBL/GenBank/DDBJ whole genome shotgun (WGS) entry which is preliminary data.</text>
</comment>
<evidence type="ECO:0000259" key="6">
    <source>
        <dbReference type="Pfam" id="PF01408"/>
    </source>
</evidence>
<dbReference type="Pfam" id="PF21252">
    <property type="entry name" value="Glyco_hydro_109_C"/>
    <property type="match status" value="1"/>
</dbReference>
<dbReference type="RefSeq" id="WP_344916860.1">
    <property type="nucleotide sequence ID" value="NZ_BAAAYO010000021.1"/>
</dbReference>
<accession>A0ABV5VPK5</accession>
<evidence type="ECO:0000259" key="7">
    <source>
        <dbReference type="Pfam" id="PF21252"/>
    </source>
</evidence>
<evidence type="ECO:0000313" key="9">
    <source>
        <dbReference type="Proteomes" id="UP001589619"/>
    </source>
</evidence>
<sequence>MTLKIGIAGDRGLGMMLGFCSIPGVEVVALCDMHEGLLMERAAQLRIPKTYRIYEEMIESDIDAVLISTPMQLHVQQTIQALEAGKHVLCEVTAGVTMDELWWLKEAVEKHGKVYMMAENYCYIPQNQLIGSMINQGMFGDIYYAEGEYVHNIRHLAYGHNRRMPSARKAKRTSWRSYWQYGRRGNFYPTHSLGPIMQWFRGDRIKSVACFGTGWHTAPQFRQEDTSITMCQLESGKLIRLRLDCISNRPTNSSYYTVQGTKGCYEAPRGMGDQHKVYFCNEEKRTGNAVWSPLADYNDLMPERYRNATAEQKRAGYMGADYFIVHDFIEAIQHKIPSAIDVYDACEWTAVGLLSELSVMNGGRVMEMPDFRNASSRNDQVTKL</sequence>
<evidence type="ECO:0000256" key="1">
    <source>
        <dbReference type="ARBA" id="ARBA00001911"/>
    </source>
</evidence>
<dbReference type="Proteomes" id="UP001589619">
    <property type="component" value="Unassembled WGS sequence"/>
</dbReference>
<gene>
    <name evidence="8" type="ORF">ACFFNY_01400</name>
</gene>
<comment type="cofactor">
    <cofactor evidence="1">
        <name>NAD(+)</name>
        <dbReference type="ChEBI" id="CHEBI:57540"/>
    </cofactor>
</comment>
<dbReference type="EMBL" id="JBHMAG010000002">
    <property type="protein sequence ID" value="MFB9750214.1"/>
    <property type="molecule type" value="Genomic_DNA"/>
</dbReference>
<dbReference type="PANTHER" id="PTHR43818:SF1">
    <property type="entry name" value="GLYCOSYL HYDROLASE FAMILY 109 PROTEIN"/>
    <property type="match status" value="1"/>
</dbReference>
<dbReference type="InterPro" id="IPR000683">
    <property type="entry name" value="Gfo/Idh/MocA-like_OxRdtase_N"/>
</dbReference>
<dbReference type="Gene3D" id="3.30.360.10">
    <property type="entry name" value="Dihydrodipicolinate Reductase, domain 2"/>
    <property type="match status" value="1"/>
</dbReference>
<comment type="similarity">
    <text evidence="2">Belongs to the Gfo/Idh/MocA family. Glycosyl hydrolase 109 subfamily.</text>
</comment>
<protein>
    <submittedName>
        <fullName evidence="8">Gfo/Idh/MocA family protein</fullName>
    </submittedName>
</protein>
<dbReference type="SUPFAM" id="SSF51735">
    <property type="entry name" value="NAD(P)-binding Rossmann-fold domains"/>
    <property type="match status" value="1"/>
</dbReference>
<dbReference type="InterPro" id="IPR036291">
    <property type="entry name" value="NAD(P)-bd_dom_sf"/>
</dbReference>
<keyword evidence="9" id="KW-1185">Reference proteome</keyword>
<keyword evidence="5" id="KW-0326">Glycosidase</keyword>
<proteinExistence type="inferred from homology"/>
<organism evidence="8 9">
    <name type="scientific">Paenibacillus hodogayensis</name>
    <dbReference type="NCBI Taxonomy" id="279208"/>
    <lineage>
        <taxon>Bacteria</taxon>
        <taxon>Bacillati</taxon>
        <taxon>Bacillota</taxon>
        <taxon>Bacilli</taxon>
        <taxon>Bacillales</taxon>
        <taxon>Paenibacillaceae</taxon>
        <taxon>Paenibacillus</taxon>
    </lineage>
</organism>
<name>A0ABV5VPK5_9BACL</name>
<keyword evidence="3" id="KW-0378">Hydrolase</keyword>
<evidence type="ECO:0000256" key="2">
    <source>
        <dbReference type="ARBA" id="ARBA00009329"/>
    </source>
</evidence>
<feature type="domain" description="Glycosyl hydrolase 109 C-terminal" evidence="7">
    <location>
        <begin position="132"/>
        <end position="211"/>
    </location>
</feature>